<dbReference type="OrthoDB" id="6425749at2759"/>
<gene>
    <name evidence="2" type="ORF">AVEN_79838_1</name>
</gene>
<dbReference type="Proteomes" id="UP000499080">
    <property type="component" value="Unassembled WGS sequence"/>
</dbReference>
<reference evidence="2 3" key="1">
    <citation type="journal article" date="2019" name="Sci. Rep.">
        <title>Orb-weaving spider Araneus ventricosus genome elucidates the spidroin gene catalogue.</title>
        <authorList>
            <person name="Kono N."/>
            <person name="Nakamura H."/>
            <person name="Ohtoshi R."/>
            <person name="Moran D.A.P."/>
            <person name="Shinohara A."/>
            <person name="Yoshida Y."/>
            <person name="Fujiwara M."/>
            <person name="Mori M."/>
            <person name="Tomita M."/>
            <person name="Arakawa K."/>
        </authorList>
    </citation>
    <scope>NUCLEOTIDE SEQUENCE [LARGE SCALE GENOMIC DNA]</scope>
</reference>
<dbReference type="AlphaFoldDB" id="A0A4Y2F0U0"/>
<keyword evidence="3" id="KW-1185">Reference proteome</keyword>
<dbReference type="PANTHER" id="PTHR10492">
    <property type="match status" value="1"/>
</dbReference>
<evidence type="ECO:0000313" key="3">
    <source>
        <dbReference type="Proteomes" id="UP000499080"/>
    </source>
</evidence>
<organism evidence="2 3">
    <name type="scientific">Araneus ventricosus</name>
    <name type="common">Orbweaver spider</name>
    <name type="synonym">Epeira ventricosa</name>
    <dbReference type="NCBI Taxonomy" id="182803"/>
    <lineage>
        <taxon>Eukaryota</taxon>
        <taxon>Metazoa</taxon>
        <taxon>Ecdysozoa</taxon>
        <taxon>Arthropoda</taxon>
        <taxon>Chelicerata</taxon>
        <taxon>Arachnida</taxon>
        <taxon>Araneae</taxon>
        <taxon>Araneomorphae</taxon>
        <taxon>Entelegynae</taxon>
        <taxon>Araneoidea</taxon>
        <taxon>Araneidae</taxon>
        <taxon>Araneus</taxon>
    </lineage>
</organism>
<evidence type="ECO:0000259" key="1">
    <source>
        <dbReference type="Pfam" id="PF14214"/>
    </source>
</evidence>
<protein>
    <recommendedName>
        <fullName evidence="1">Helitron helicase-like domain-containing protein</fullName>
    </recommendedName>
</protein>
<dbReference type="PANTHER" id="PTHR10492:SF95">
    <property type="entry name" value="HELITRON HELICASE-LIKE DOMAIN-CONTAINING PROTEIN"/>
    <property type="match status" value="1"/>
</dbReference>
<comment type="caution">
    <text evidence="2">The sequence shown here is derived from an EMBL/GenBank/DDBJ whole genome shotgun (WGS) entry which is preliminary data.</text>
</comment>
<feature type="domain" description="Helitron helicase-like" evidence="1">
    <location>
        <begin position="1"/>
        <end position="95"/>
    </location>
</feature>
<evidence type="ECO:0000313" key="2">
    <source>
        <dbReference type="EMBL" id="GBM33946.1"/>
    </source>
</evidence>
<dbReference type="Pfam" id="PF14214">
    <property type="entry name" value="Helitron_like_N"/>
    <property type="match status" value="1"/>
</dbReference>
<sequence length="439" mass="51151">MRERCADAMSIFGKYGAPDLFITFTANPKWPEITENLRPSEHTTDRPDFLMRVFNLKLKSLMDDLAVHGVLRKSIAHVYTIEFQKRGLPHAHILIVLRADDKFLTSEHIDKFVCAEIPSSIENPRLYEIVANCLMHGPCGIENPRAPCLEASQCKKMLPREFRTETTMNVSGYPLYHRRPGDTAFVRGREMDNRFVVPYNPYLLLKYNAHINVEVCTSLRAVKYIYNYICKGFDCANMVLTAGQVQYNEIPNYIDARYVSAPEAMWRLIGSHMHDRSYAVMRLPVHFPNQKRVTFKDGHEEEALEAARSRQTMLESWFQLNQSYPDAQTLLYTDIPYNYVYDRNNWKRRKRGGNKIVARMYVVNVKDAERFYLRMLLLHVPGAASFKFLRMVDNVIYDTFKQAAFHRHLLNSDEERDHCLHLSNAKSTTSDLRLYSVLL</sequence>
<name>A0A4Y2F0U0_ARAVE</name>
<proteinExistence type="predicted"/>
<dbReference type="InterPro" id="IPR025476">
    <property type="entry name" value="Helitron_helicase-like"/>
</dbReference>
<dbReference type="EMBL" id="BGPR01000746">
    <property type="protein sequence ID" value="GBM33946.1"/>
    <property type="molecule type" value="Genomic_DNA"/>
</dbReference>
<accession>A0A4Y2F0U0</accession>